<dbReference type="SMART" id="SM01376">
    <property type="entry name" value="eIF-5a"/>
    <property type="match status" value="1"/>
</dbReference>
<organism evidence="2 4">
    <name type="scientific">Candidatus Iainarchaeum sp</name>
    <dbReference type="NCBI Taxonomy" id="3101447"/>
    <lineage>
        <taxon>Archaea</taxon>
        <taxon>Candidatus Iainarchaeota</taxon>
        <taxon>Candidatus Iainarchaeia</taxon>
        <taxon>Candidatus Iainarchaeales</taxon>
        <taxon>Candidatus Iainarchaeaceae</taxon>
        <taxon>Candidatus Iainarchaeum</taxon>
    </lineage>
</organism>
<dbReference type="GO" id="GO:0045901">
    <property type="term" value="P:positive regulation of translational elongation"/>
    <property type="evidence" value="ECO:0007669"/>
    <property type="project" value="InterPro"/>
</dbReference>
<reference evidence="3" key="2">
    <citation type="submission" date="2021-03" db="EMBL/GenBank/DDBJ databases">
        <authorList>
            <person name="Jaffe A."/>
        </authorList>
    </citation>
    <scope>NUCLEOTIDE SEQUENCE</scope>
    <source>
        <strain evidence="3">RIFCSPLOWO2_01_FULL_43_13</strain>
    </source>
</reference>
<dbReference type="Pfam" id="PF21485">
    <property type="entry name" value="IF5A-like_N"/>
    <property type="match status" value="1"/>
</dbReference>
<name>A0A7J4KSM8_9ARCH</name>
<sequence>MERKFVRAGGLKPGSYVLIDDFVCQVKDVELSKPGKHGASKARIIGVGVFDDSKRNLLMPATDDAQVPMVERGTAQVVADLGASLQIMDTATYQTFDLPKPKDIAGLKSGDEVEYIKCDEKIRIVRKK</sequence>
<protein>
    <submittedName>
        <fullName evidence="2">Translation initiation factor IF-5A</fullName>
    </submittedName>
</protein>
<feature type="domain" description="Translation initiation factor 5A C-terminal" evidence="1">
    <location>
        <begin position="69"/>
        <end position="126"/>
    </location>
</feature>
<dbReference type="GO" id="GO:0003723">
    <property type="term" value="F:RNA binding"/>
    <property type="evidence" value="ECO:0007669"/>
    <property type="project" value="InterPro"/>
</dbReference>
<dbReference type="Gene3D" id="2.40.50.140">
    <property type="entry name" value="Nucleic acid-binding proteins"/>
    <property type="match status" value="1"/>
</dbReference>
<dbReference type="PIRSF" id="PIRSF003025">
    <property type="entry name" value="eIF5A"/>
    <property type="match status" value="1"/>
</dbReference>
<accession>A0A7J4KSM8</accession>
<dbReference type="InterPro" id="IPR012340">
    <property type="entry name" value="NA-bd_OB-fold"/>
</dbReference>
<reference evidence="2" key="1">
    <citation type="journal article" date="2020" name="bioRxiv">
        <title>A rank-normalized archaeal taxonomy based on genome phylogeny resolves widespread incomplete and uneven classifications.</title>
        <authorList>
            <person name="Rinke C."/>
            <person name="Chuvochina M."/>
            <person name="Mussig A.J."/>
            <person name="Chaumeil P.-A."/>
            <person name="Waite D.W."/>
            <person name="Whitman W.B."/>
            <person name="Parks D.H."/>
            <person name="Hugenholtz P."/>
        </authorList>
    </citation>
    <scope>NUCLEOTIDE SEQUENCE</scope>
    <source>
        <strain evidence="2">UBA10036</strain>
    </source>
</reference>
<gene>
    <name evidence="2" type="ORF">HA227_00470</name>
    <name evidence="3" type="ORF">J4478_00595</name>
</gene>
<dbReference type="AlphaFoldDB" id="A0A7J4KSM8"/>
<comment type="caution">
    <text evidence="2">The sequence shown here is derived from an EMBL/GenBank/DDBJ whole genome shotgun (WGS) entry which is preliminary data.</text>
</comment>
<dbReference type="InterPro" id="IPR048670">
    <property type="entry name" value="IF5A-like_N"/>
</dbReference>
<dbReference type="GO" id="GO:0003746">
    <property type="term" value="F:translation elongation factor activity"/>
    <property type="evidence" value="ECO:0007669"/>
    <property type="project" value="InterPro"/>
</dbReference>
<dbReference type="InterPro" id="IPR001884">
    <property type="entry name" value="IF5A-like"/>
</dbReference>
<dbReference type="Gene3D" id="2.30.30.30">
    <property type="match status" value="1"/>
</dbReference>
<proteinExistence type="predicted"/>
<keyword evidence="2" id="KW-0396">Initiation factor</keyword>
<reference evidence="3" key="3">
    <citation type="submission" date="2021-05" db="EMBL/GenBank/DDBJ databases">
        <title>Protein family content uncovers lineage relationships and bacterial pathway maintenance mechanisms in DPANN archaea.</title>
        <authorList>
            <person name="Castelle C.J."/>
            <person name="Meheust R."/>
            <person name="Jaffe A.L."/>
            <person name="Seitz K."/>
            <person name="Gong X."/>
            <person name="Baker B.J."/>
            <person name="Banfield J.F."/>
        </authorList>
    </citation>
    <scope>NUCLEOTIDE SEQUENCE</scope>
    <source>
        <strain evidence="3">RIFCSPLOWO2_01_FULL_43_13</strain>
    </source>
</reference>
<dbReference type="EMBL" id="JAGVWB010000004">
    <property type="protein sequence ID" value="MBS3057882.1"/>
    <property type="molecule type" value="Genomic_DNA"/>
</dbReference>
<dbReference type="InterPro" id="IPR014722">
    <property type="entry name" value="Rib_uL2_dom2"/>
</dbReference>
<dbReference type="GO" id="GO:0043022">
    <property type="term" value="F:ribosome binding"/>
    <property type="evidence" value="ECO:0007669"/>
    <property type="project" value="InterPro"/>
</dbReference>
<dbReference type="NCBIfam" id="TIGR00037">
    <property type="entry name" value="eIF_5A"/>
    <property type="match status" value="1"/>
</dbReference>
<evidence type="ECO:0000259" key="1">
    <source>
        <dbReference type="SMART" id="SM01376"/>
    </source>
</evidence>
<dbReference type="PANTHER" id="PTHR11673">
    <property type="entry name" value="TRANSLATION INITIATION FACTOR 5A FAMILY MEMBER"/>
    <property type="match status" value="1"/>
</dbReference>
<evidence type="ECO:0000313" key="2">
    <source>
        <dbReference type="EMBL" id="HIH32704.1"/>
    </source>
</evidence>
<dbReference type="NCBIfam" id="NF003076">
    <property type="entry name" value="PRK03999.1"/>
    <property type="match status" value="1"/>
</dbReference>
<evidence type="ECO:0000313" key="3">
    <source>
        <dbReference type="EMBL" id="MBS3057882.1"/>
    </source>
</evidence>
<dbReference type="GO" id="GO:0045905">
    <property type="term" value="P:positive regulation of translational termination"/>
    <property type="evidence" value="ECO:0007669"/>
    <property type="project" value="InterPro"/>
</dbReference>
<dbReference type="InterPro" id="IPR020189">
    <property type="entry name" value="IF5A_C"/>
</dbReference>
<evidence type="ECO:0000313" key="4">
    <source>
        <dbReference type="Proteomes" id="UP000527315"/>
    </source>
</evidence>
<dbReference type="EMBL" id="DUFJ01000010">
    <property type="protein sequence ID" value="HIH32704.1"/>
    <property type="molecule type" value="Genomic_DNA"/>
</dbReference>
<keyword evidence="2" id="KW-0648">Protein biosynthesis</keyword>
<dbReference type="GO" id="GO:0003743">
    <property type="term" value="F:translation initiation factor activity"/>
    <property type="evidence" value="ECO:0007669"/>
    <property type="project" value="UniProtKB-KW"/>
</dbReference>
<dbReference type="Proteomes" id="UP000680185">
    <property type="component" value="Unassembled WGS sequence"/>
</dbReference>
<dbReference type="SUPFAM" id="SSF50249">
    <property type="entry name" value="Nucleic acid-binding proteins"/>
    <property type="match status" value="1"/>
</dbReference>
<dbReference type="SUPFAM" id="SSF50104">
    <property type="entry name" value="Translation proteins SH3-like domain"/>
    <property type="match status" value="1"/>
</dbReference>
<dbReference type="Proteomes" id="UP000527315">
    <property type="component" value="Unassembled WGS sequence"/>
</dbReference>
<dbReference type="InterPro" id="IPR008991">
    <property type="entry name" value="Translation_prot_SH3-like_sf"/>
</dbReference>